<dbReference type="Proteomes" id="UP000027265">
    <property type="component" value="Unassembled WGS sequence"/>
</dbReference>
<proteinExistence type="predicted"/>
<evidence type="ECO:0000313" key="6">
    <source>
        <dbReference type="Proteomes" id="UP000027265"/>
    </source>
</evidence>
<feature type="repeat" description="WD" evidence="3">
    <location>
        <begin position="325"/>
        <end position="357"/>
    </location>
</feature>
<keyword evidence="1 3" id="KW-0853">WD repeat</keyword>
<dbReference type="AlphaFoldDB" id="A0A067QQU6"/>
<name>A0A067QQU6_9AGAM</name>
<dbReference type="InterPro" id="IPR015943">
    <property type="entry name" value="WD40/YVTN_repeat-like_dom_sf"/>
</dbReference>
<dbReference type="STRING" id="933084.A0A067QQU6"/>
<evidence type="ECO:0000256" key="1">
    <source>
        <dbReference type="ARBA" id="ARBA00022574"/>
    </source>
</evidence>
<dbReference type="PANTHER" id="PTHR22889:SF0">
    <property type="entry name" value="WD REPEAT-CONTAINING PROTEIN 89"/>
    <property type="match status" value="1"/>
</dbReference>
<feature type="region of interest" description="Disordered" evidence="4">
    <location>
        <begin position="367"/>
        <end position="410"/>
    </location>
</feature>
<dbReference type="PROSITE" id="PS50294">
    <property type="entry name" value="WD_REPEATS_REGION"/>
    <property type="match status" value="1"/>
</dbReference>
<dbReference type="InterPro" id="IPR036322">
    <property type="entry name" value="WD40_repeat_dom_sf"/>
</dbReference>
<evidence type="ECO:0008006" key="7">
    <source>
        <dbReference type="Google" id="ProtNLM"/>
    </source>
</evidence>
<protein>
    <recommendedName>
        <fullName evidence="7">Anaphase-promoting complex subunit 4 WD40 domain-containing protein</fullName>
    </recommendedName>
</protein>
<evidence type="ECO:0000256" key="4">
    <source>
        <dbReference type="SAM" id="MobiDB-lite"/>
    </source>
</evidence>
<feature type="repeat" description="WD" evidence="3">
    <location>
        <begin position="62"/>
        <end position="108"/>
    </location>
</feature>
<evidence type="ECO:0000313" key="5">
    <source>
        <dbReference type="EMBL" id="KDQ65041.1"/>
    </source>
</evidence>
<evidence type="ECO:0000256" key="3">
    <source>
        <dbReference type="PROSITE-ProRule" id="PRU00221"/>
    </source>
</evidence>
<evidence type="ECO:0000256" key="2">
    <source>
        <dbReference type="ARBA" id="ARBA00022737"/>
    </source>
</evidence>
<dbReference type="OrthoDB" id="25131at2759"/>
<dbReference type="Pfam" id="PF00400">
    <property type="entry name" value="WD40"/>
    <property type="match status" value="2"/>
</dbReference>
<dbReference type="PROSITE" id="PS50082">
    <property type="entry name" value="WD_REPEATS_2"/>
    <property type="match status" value="2"/>
</dbReference>
<reference evidence="6" key="1">
    <citation type="journal article" date="2014" name="Proc. Natl. Acad. Sci. U.S.A.">
        <title>Extensive sampling of basidiomycete genomes demonstrates inadequacy of the white-rot/brown-rot paradigm for wood decay fungi.</title>
        <authorList>
            <person name="Riley R."/>
            <person name="Salamov A.A."/>
            <person name="Brown D.W."/>
            <person name="Nagy L.G."/>
            <person name="Floudas D."/>
            <person name="Held B.W."/>
            <person name="Levasseur A."/>
            <person name="Lombard V."/>
            <person name="Morin E."/>
            <person name="Otillar R."/>
            <person name="Lindquist E.A."/>
            <person name="Sun H."/>
            <person name="LaButti K.M."/>
            <person name="Schmutz J."/>
            <person name="Jabbour D."/>
            <person name="Luo H."/>
            <person name="Baker S.E."/>
            <person name="Pisabarro A.G."/>
            <person name="Walton J.D."/>
            <person name="Blanchette R.A."/>
            <person name="Henrissat B."/>
            <person name="Martin F."/>
            <person name="Cullen D."/>
            <person name="Hibbett D.S."/>
            <person name="Grigoriev I.V."/>
        </authorList>
    </citation>
    <scope>NUCLEOTIDE SEQUENCE [LARGE SCALE GENOMIC DNA]</scope>
    <source>
        <strain evidence="6">MUCL 33604</strain>
    </source>
</reference>
<dbReference type="SMART" id="SM00320">
    <property type="entry name" value="WD40"/>
    <property type="match status" value="5"/>
</dbReference>
<dbReference type="InParanoid" id="A0A067QQU6"/>
<keyword evidence="2" id="KW-0677">Repeat</keyword>
<accession>A0A067QQU6</accession>
<gene>
    <name evidence="5" type="ORF">JAAARDRAFT_28702</name>
</gene>
<dbReference type="Gene3D" id="2.130.10.10">
    <property type="entry name" value="YVTN repeat-like/Quinoprotein amine dehydrogenase"/>
    <property type="match status" value="2"/>
</dbReference>
<sequence>MSLTASSSLETFSSPLRSDLLPSESYVLSLASLPSSYAASASAPSNQIHLLDKSSLRNVHTFAGHNVGITCMRAIESIGGNGGPMIVSCGKDGTVKTWDDRTGSEAIRMTAAGRPRPLLSCDVSPDGLTVAGGTDLQGEDALILYWDPRHPVAPLRSHSSTHSDDITSLHFHQPSHFPQADQDMENKTVLLSASSDGLICASDANEEDEDEAVLHVGNWGCSIAQAGWVMSSDQQSPSAWASSDMETFRIWSDEMDVMRDLNIRDPSIHTANLTWVTDYLVGCYSSPRQSNLGVFVGSNEGDIALISNDDLSSPSTPWSVHRVWSTGHVGVVRSFLWDEQNNTLLTGGEDSKLNLWSCPPVIRSTPLHRDGIDVDMTDSSPSPSRKREFDSGSGRRAGGSDHGGKKARRL</sequence>
<dbReference type="InterPro" id="IPR039328">
    <property type="entry name" value="WDR89"/>
</dbReference>
<dbReference type="EMBL" id="KL197709">
    <property type="protein sequence ID" value="KDQ65041.1"/>
    <property type="molecule type" value="Genomic_DNA"/>
</dbReference>
<dbReference type="InterPro" id="IPR001680">
    <property type="entry name" value="WD40_rpt"/>
</dbReference>
<dbReference type="SUPFAM" id="SSF50978">
    <property type="entry name" value="WD40 repeat-like"/>
    <property type="match status" value="1"/>
</dbReference>
<keyword evidence="6" id="KW-1185">Reference proteome</keyword>
<dbReference type="HOGENOM" id="CLU_037323_0_0_1"/>
<dbReference type="PANTHER" id="PTHR22889">
    <property type="entry name" value="WD REPEAT-CONTAINING PROTEIN 89"/>
    <property type="match status" value="1"/>
</dbReference>
<organism evidence="5 6">
    <name type="scientific">Jaapia argillacea MUCL 33604</name>
    <dbReference type="NCBI Taxonomy" id="933084"/>
    <lineage>
        <taxon>Eukaryota</taxon>
        <taxon>Fungi</taxon>
        <taxon>Dikarya</taxon>
        <taxon>Basidiomycota</taxon>
        <taxon>Agaricomycotina</taxon>
        <taxon>Agaricomycetes</taxon>
        <taxon>Agaricomycetidae</taxon>
        <taxon>Jaapiales</taxon>
        <taxon>Jaapiaceae</taxon>
        <taxon>Jaapia</taxon>
    </lineage>
</organism>